<feature type="coiled-coil region" evidence="1">
    <location>
        <begin position="85"/>
        <end position="188"/>
    </location>
</feature>
<dbReference type="CDD" id="cd12885">
    <property type="entry name" value="SPRY_RanBP_like"/>
    <property type="match status" value="1"/>
</dbReference>
<evidence type="ECO:0000256" key="1">
    <source>
        <dbReference type="SAM" id="Coils"/>
    </source>
</evidence>
<keyword evidence="5" id="KW-1185">Reference proteome</keyword>
<name>A0ABD2M081_9BILA</name>
<dbReference type="EMBL" id="JBICBT010000204">
    <property type="protein sequence ID" value="KAL3120907.1"/>
    <property type="molecule type" value="Genomic_DNA"/>
</dbReference>
<dbReference type="InterPro" id="IPR013320">
    <property type="entry name" value="ConA-like_dom_sf"/>
</dbReference>
<feature type="region of interest" description="Disordered" evidence="2">
    <location>
        <begin position="33"/>
        <end position="56"/>
    </location>
</feature>
<evidence type="ECO:0000256" key="2">
    <source>
        <dbReference type="SAM" id="MobiDB-lite"/>
    </source>
</evidence>
<dbReference type="PROSITE" id="PS50188">
    <property type="entry name" value="B302_SPRY"/>
    <property type="match status" value="1"/>
</dbReference>
<sequence length="371" mass="42314">MSISNDSTNDGYIPAANDQQFQVIGDAFSLDDCGQKEESAEQVGDEQLRKEAKSKKQDDEDGIMFWEKLEKLEMGLKEAKQLCVFNKMESEKKSLQAELKQQRLIKENIELKDKIDRMEKEKEKLQMEKDAHLKLLEELTGHIIECFTDNSCQQMMSADQLTELKNAQKALSEKVKEMDKQMKKEQQQMLFFKLQQNCWDVKFCQNELEITGDDGLTVVNKQKHSTGWRTVFAEQPIPSEDHSSGIFYFEIGVEHMEIDGGVLIGFASKQKPFLSVLYRIGTYAYPNDGTFYINGSSLYGSSNKFYREDIVGCGVNLATRQIIFTKNGRRLDVSNSLVSSFDVPLFPFISLCGFGDKIVANFGPKFLLPNI</sequence>
<dbReference type="Proteomes" id="UP001620626">
    <property type="component" value="Unassembled WGS sequence"/>
</dbReference>
<reference evidence="4 5" key="1">
    <citation type="submission" date="2024-10" db="EMBL/GenBank/DDBJ databases">
        <authorList>
            <person name="Kim D."/>
        </authorList>
    </citation>
    <scope>NUCLEOTIDE SEQUENCE [LARGE SCALE GENOMIC DNA]</scope>
    <source>
        <strain evidence="4">BH-2024</strain>
    </source>
</reference>
<dbReference type="InterPro" id="IPR003877">
    <property type="entry name" value="SPRY_dom"/>
</dbReference>
<keyword evidence="1" id="KW-0175">Coiled coil</keyword>
<evidence type="ECO:0000259" key="3">
    <source>
        <dbReference type="PROSITE" id="PS50188"/>
    </source>
</evidence>
<protein>
    <recommendedName>
        <fullName evidence="3">B30.2/SPRY domain-containing protein</fullName>
    </recommendedName>
</protein>
<dbReference type="Pfam" id="PF00622">
    <property type="entry name" value="SPRY"/>
    <property type="match status" value="1"/>
</dbReference>
<dbReference type="SUPFAM" id="SSF49899">
    <property type="entry name" value="Concanavalin A-like lectins/glucanases"/>
    <property type="match status" value="1"/>
</dbReference>
<dbReference type="SMART" id="SM00449">
    <property type="entry name" value="SPRY"/>
    <property type="match status" value="1"/>
</dbReference>
<proteinExistence type="predicted"/>
<dbReference type="Gene3D" id="2.60.120.920">
    <property type="match status" value="1"/>
</dbReference>
<dbReference type="InterPro" id="IPR044736">
    <property type="entry name" value="Gid1/RanBPM/SPLA_SPRY"/>
</dbReference>
<gene>
    <name evidence="4" type="ORF">niasHT_004538</name>
</gene>
<organism evidence="4 5">
    <name type="scientific">Heterodera trifolii</name>
    <dbReference type="NCBI Taxonomy" id="157864"/>
    <lineage>
        <taxon>Eukaryota</taxon>
        <taxon>Metazoa</taxon>
        <taxon>Ecdysozoa</taxon>
        <taxon>Nematoda</taxon>
        <taxon>Chromadorea</taxon>
        <taxon>Rhabditida</taxon>
        <taxon>Tylenchina</taxon>
        <taxon>Tylenchomorpha</taxon>
        <taxon>Tylenchoidea</taxon>
        <taxon>Heteroderidae</taxon>
        <taxon>Heteroderinae</taxon>
        <taxon>Heterodera</taxon>
    </lineage>
</organism>
<evidence type="ECO:0000313" key="5">
    <source>
        <dbReference type="Proteomes" id="UP001620626"/>
    </source>
</evidence>
<comment type="caution">
    <text evidence="4">The sequence shown here is derived from an EMBL/GenBank/DDBJ whole genome shotgun (WGS) entry which is preliminary data.</text>
</comment>
<dbReference type="AlphaFoldDB" id="A0ABD2M081"/>
<evidence type="ECO:0000313" key="4">
    <source>
        <dbReference type="EMBL" id="KAL3120907.1"/>
    </source>
</evidence>
<dbReference type="InterPro" id="IPR043136">
    <property type="entry name" value="B30.2/SPRY_sf"/>
</dbReference>
<feature type="domain" description="B30.2/SPRY" evidence="3">
    <location>
        <begin position="176"/>
        <end position="367"/>
    </location>
</feature>
<feature type="compositionally biased region" description="Basic and acidic residues" evidence="2">
    <location>
        <begin position="46"/>
        <end position="56"/>
    </location>
</feature>
<accession>A0ABD2M081</accession>
<dbReference type="InterPro" id="IPR001870">
    <property type="entry name" value="B30.2/SPRY"/>
</dbReference>